<proteinExistence type="predicted"/>
<reference evidence="2 3" key="2">
    <citation type="journal article" date="2021" name="Genomics">
        <title>High-quality reference genome for Clonorchis sinensis.</title>
        <authorList>
            <person name="Young N.D."/>
            <person name="Stroehlein A.J."/>
            <person name="Kinkar L."/>
            <person name="Wang T."/>
            <person name="Sohn W.M."/>
            <person name="Chang B.C.H."/>
            <person name="Kaur P."/>
            <person name="Weisz D."/>
            <person name="Dudchenko O."/>
            <person name="Aiden E.L."/>
            <person name="Korhonen P.K."/>
            <person name="Gasser R.B."/>
        </authorList>
    </citation>
    <scope>NUCLEOTIDE SEQUENCE [LARGE SCALE GENOMIC DNA]</scope>
    <source>
        <strain evidence="2">Cs-k2</strain>
    </source>
</reference>
<feature type="region of interest" description="Disordered" evidence="1">
    <location>
        <begin position="239"/>
        <end position="304"/>
    </location>
</feature>
<feature type="compositionally biased region" description="Low complexity" evidence="1">
    <location>
        <begin position="274"/>
        <end position="286"/>
    </location>
</feature>
<comment type="caution">
    <text evidence="2">The sequence shown here is derived from an EMBL/GenBank/DDBJ whole genome shotgun (WGS) entry which is preliminary data.</text>
</comment>
<gene>
    <name evidence="2" type="ORF">CSKR_100304</name>
</gene>
<keyword evidence="3" id="KW-1185">Reference proteome</keyword>
<accession>A0A8T1MIV6</accession>
<evidence type="ECO:0000313" key="2">
    <source>
        <dbReference type="EMBL" id="KAG5449040.1"/>
    </source>
</evidence>
<dbReference type="Proteomes" id="UP000286415">
    <property type="component" value="Unassembled WGS sequence"/>
</dbReference>
<dbReference type="OrthoDB" id="6252915at2759"/>
<evidence type="ECO:0000256" key="1">
    <source>
        <dbReference type="SAM" id="MobiDB-lite"/>
    </source>
</evidence>
<name>A0A8T1MIV6_CLOSI</name>
<evidence type="ECO:0000313" key="3">
    <source>
        <dbReference type="Proteomes" id="UP000286415"/>
    </source>
</evidence>
<sequence>MDESQVDTQDSPEIRRGGSNFSDNALIRLESLSLSNPWTPDIKNSTIMPTAGARNISDISQFHCSPIDPVCLSSSILSTSDFSTEVSTTSHPSVIGFPLLSPRMPQQNCGGSKDFGEMNIMSETTEWSHADRRSSEQWTTNISKILPQQTHIKSVGAISPERREHAREFMRCHHSCISSPPMHWKRTPIANEVSSKFGRKAASKSIVADYSISFGESNRQEESSPILTPKYIVTDMTTTQFGDKPTGANSTTSDQSSKACHPLETSPKNQASNESGATTSTPGSPTEETREGMQEILQASKDAE</sequence>
<feature type="region of interest" description="Disordered" evidence="1">
    <location>
        <begin position="1"/>
        <end position="20"/>
    </location>
</feature>
<dbReference type="AlphaFoldDB" id="A0A8T1MIV6"/>
<dbReference type="EMBL" id="NIRI02000042">
    <property type="protein sequence ID" value="KAG5449040.1"/>
    <property type="molecule type" value="Genomic_DNA"/>
</dbReference>
<organism evidence="2 3">
    <name type="scientific">Clonorchis sinensis</name>
    <name type="common">Chinese liver fluke</name>
    <dbReference type="NCBI Taxonomy" id="79923"/>
    <lineage>
        <taxon>Eukaryota</taxon>
        <taxon>Metazoa</taxon>
        <taxon>Spiralia</taxon>
        <taxon>Lophotrochozoa</taxon>
        <taxon>Platyhelminthes</taxon>
        <taxon>Trematoda</taxon>
        <taxon>Digenea</taxon>
        <taxon>Opisthorchiida</taxon>
        <taxon>Opisthorchiata</taxon>
        <taxon>Opisthorchiidae</taxon>
        <taxon>Clonorchis</taxon>
    </lineage>
</organism>
<reference evidence="2 3" key="1">
    <citation type="journal article" date="2018" name="Biotechnol. Adv.">
        <title>Improved genomic resources and new bioinformatic workflow for the carcinogenic parasite Clonorchis sinensis: Biotechnological implications.</title>
        <authorList>
            <person name="Wang D."/>
            <person name="Korhonen P.K."/>
            <person name="Gasser R.B."/>
            <person name="Young N.D."/>
        </authorList>
    </citation>
    <scope>NUCLEOTIDE SEQUENCE [LARGE SCALE GENOMIC DNA]</scope>
    <source>
        <strain evidence="2">Cs-k2</strain>
    </source>
</reference>
<protein>
    <submittedName>
        <fullName evidence="2">Uncharacterized protein</fullName>
    </submittedName>
</protein>
<feature type="compositionally biased region" description="Polar residues" evidence="1">
    <location>
        <begin position="1"/>
        <end position="11"/>
    </location>
</feature>
<feature type="compositionally biased region" description="Polar residues" evidence="1">
    <location>
        <begin position="239"/>
        <end position="258"/>
    </location>
</feature>